<dbReference type="AlphaFoldDB" id="A0A3R7MAM2"/>
<dbReference type="GO" id="GO:0005524">
    <property type="term" value="F:ATP binding"/>
    <property type="evidence" value="ECO:0007669"/>
    <property type="project" value="UniProtKB-KW"/>
</dbReference>
<keyword evidence="14" id="KW-0012">Acyltransferase</keyword>
<proteinExistence type="inferred from homology"/>
<dbReference type="EMBL" id="MKGL01000010">
    <property type="protein sequence ID" value="RNF12038.1"/>
    <property type="molecule type" value="Genomic_DNA"/>
</dbReference>
<keyword evidence="15" id="KW-1185">Reference proteome</keyword>
<organism evidence="14 15">
    <name type="scientific">Trypanosoma rangeli</name>
    <dbReference type="NCBI Taxonomy" id="5698"/>
    <lineage>
        <taxon>Eukaryota</taxon>
        <taxon>Discoba</taxon>
        <taxon>Euglenozoa</taxon>
        <taxon>Kinetoplastea</taxon>
        <taxon>Metakinetoplastina</taxon>
        <taxon>Trypanosomatida</taxon>
        <taxon>Trypanosomatidae</taxon>
        <taxon>Trypanosoma</taxon>
        <taxon>Herpetosoma</taxon>
    </lineage>
</organism>
<comment type="subcellular location">
    <subcellularLocation>
        <location evidence="1">Nucleus</location>
    </subcellularLocation>
</comment>
<dbReference type="FunFam" id="1.10.10.2660:FF:000004">
    <property type="entry name" value="Ubiquitin activating enzyme 1"/>
    <property type="match status" value="1"/>
</dbReference>
<dbReference type="RefSeq" id="XP_029242538.1">
    <property type="nucleotide sequence ID" value="XM_029377671.1"/>
</dbReference>
<accession>A0A3R7MAM2</accession>
<keyword evidence="6" id="KW-0547">Nucleotide-binding</keyword>
<evidence type="ECO:0000256" key="1">
    <source>
        <dbReference type="ARBA" id="ARBA00004123"/>
    </source>
</evidence>
<dbReference type="InterPro" id="IPR019572">
    <property type="entry name" value="UBA_E1_SCCH"/>
</dbReference>
<dbReference type="GeneID" id="40324532"/>
<evidence type="ECO:0000313" key="14">
    <source>
        <dbReference type="EMBL" id="RNF12038.1"/>
    </source>
</evidence>
<evidence type="ECO:0000256" key="4">
    <source>
        <dbReference type="ARBA" id="ARBA00005673"/>
    </source>
</evidence>
<dbReference type="InterPro" id="IPR042063">
    <property type="entry name" value="Ubi_acti_E1_SCCH"/>
</dbReference>
<dbReference type="GO" id="GO:0005737">
    <property type="term" value="C:cytoplasm"/>
    <property type="evidence" value="ECO:0007669"/>
    <property type="project" value="TreeGrafter"/>
</dbReference>
<dbReference type="Gene3D" id="1.10.10.2660">
    <property type="entry name" value="Ubiquitin-activating enzyme E1, SCCH domain"/>
    <property type="match status" value="1"/>
</dbReference>
<feature type="active site" description="Glycyl thioester intermediate" evidence="11">
    <location>
        <position position="716"/>
    </location>
</feature>
<evidence type="ECO:0000256" key="6">
    <source>
        <dbReference type="ARBA" id="ARBA00022741"/>
    </source>
</evidence>
<dbReference type="InterPro" id="IPR045886">
    <property type="entry name" value="ThiF/MoeB/HesA"/>
</dbReference>
<dbReference type="VEuPathDB" id="TriTrypDB:TRSC58_01716"/>
<dbReference type="GO" id="GO:0061631">
    <property type="term" value="F:ubiquitin conjugating enzyme activity"/>
    <property type="evidence" value="ECO:0007669"/>
    <property type="project" value="UniProtKB-EC"/>
</dbReference>
<comment type="pathway">
    <text evidence="2">Protein modification; protein sumoylation.</text>
</comment>
<evidence type="ECO:0000256" key="10">
    <source>
        <dbReference type="ARBA" id="ARBA00044354"/>
    </source>
</evidence>
<keyword evidence="9" id="KW-0539">Nucleus</keyword>
<dbReference type="GO" id="GO:0016567">
    <property type="term" value="P:protein ubiquitination"/>
    <property type="evidence" value="ECO:0007669"/>
    <property type="project" value="UniProtKB-UniPathway"/>
</dbReference>
<dbReference type="GO" id="GO:0016925">
    <property type="term" value="P:protein sumoylation"/>
    <property type="evidence" value="ECO:0007669"/>
    <property type="project" value="TreeGrafter"/>
</dbReference>
<dbReference type="SUPFAM" id="SSF69572">
    <property type="entry name" value="Activating enzymes of the ubiquitin-like proteins"/>
    <property type="match status" value="2"/>
</dbReference>
<evidence type="ECO:0000256" key="2">
    <source>
        <dbReference type="ARBA" id="ARBA00004718"/>
    </source>
</evidence>
<sequence>MQKRTREHQSGYSALCPKATRFYKMEHTSQSLNFNNNTATAMTRTSKTEKGAAEMPTVEAATATPSSYVVDSKFLDKQSRTIGTYGLETMVKLISFKVLIVGCGGVGIEAAKNLSMAGVHTIILCDPAKSTPKDMGVNFAVTEAALRAGLTRAEASQRMIAELNPNVRVRVVDTLSEAVVSQVNALVFTSAAPEYSLKTLTKWNQFCHSQTSPISFIFSFQGGALGSVFADHGARFTVKDPDGRPLLQKSVVEVLTKQDKTGTPYTRVRYETPEGQTPGALRDYTKVKFTEVRGLRKSNGESVNECVFNGVVCPNDPHDTVRIYPSLESQGYSAYETGGFIHELKEVFQLEFKTLNEAVVCPGQFVPVGSMMDGSEESQWHLFLCALLRFVDKHGRPPKLHDGKEAEEVLSWAHTINAKNKAAKEKIKIPEHQLFLEPEREEFPPRPAPPPSLHVPLSVDHVDESFIRTQALVSDAELQPLCAFFGAIVAQEIVKITGKYTPICQWFHFSCAPILASSALYMNSDDYKPCNSRYDHLIALLGKTFQERLGNLRIFMVGCGALGCENIKNFALCGLACGPHGSLLVTDNDRIEVSNLSRQFLFREENVGQPKSVAAAARMRAMNKSAVIDPRQDHIGANTEHLYHDVFWSGLDVVVNALDNMEARLYVDQQCVKFRKILVEAGTMGTGGNVDIIVPGKTTSYADGGAADASGGIPMCTLRNFPYIFDHCIEWSRAQFDDLFVSPMQTVGQLLEDPSAFKQRVKREIDAAESPGERLSLVEKNLGILHMLQKVLAVLSTGVDMEKCFQCAWEVMFHLFRDRIMDLQRSFPRNAKKKNGDDFWSGHRKYPTALNVDPASITSNKDAVEFIIAAANLFACMYGVHPPKHEPRFNDENNRWMQQYRSPEWLNKMIAKRVVPVYHPGTLEGLDDDLMDAAEVDNAANTEGTKEEQLQHVLHNIVSVAERCRKTRAVPLEFEKDDDDNFHIDFVAAASNLRASNYNIPTQDRMKVKLVAGKIIPAIATTTAAVTGLALIEYFKALQEKDISFLRNGMIDVGTNNYVLFERDTPIKNRTKVISTYLSEQDYTYKKKVIRVPDGFTKYDSIDVFLTTNTTVQEFVTMLEKQLNAALSAGTKGLCEVIGIGVGKGMLWNGSKRHANTNLPLMQLIERQKVVEAGGKLPRPFWKNRTQFCELVVTVSLDDEDTSVDETEVETAMIRLCITQ</sequence>
<dbReference type="InterPro" id="IPR035985">
    <property type="entry name" value="Ubiquitin-activating_enz"/>
</dbReference>
<reference evidence="14 15" key="1">
    <citation type="journal article" date="2018" name="BMC Genomics">
        <title>Genomic comparison of Trypanosoma conorhini and Trypanosoma rangeli to Trypanosoma cruzi strains of high and low virulence.</title>
        <authorList>
            <person name="Bradwell K.R."/>
            <person name="Koparde V.N."/>
            <person name="Matveyev A.V."/>
            <person name="Serrano M.G."/>
            <person name="Alves J.M."/>
            <person name="Parikh H."/>
            <person name="Huang B."/>
            <person name="Lee V."/>
            <person name="Espinosa-Alvarez O."/>
            <person name="Ortiz P.A."/>
            <person name="Costa-Martins A.G."/>
            <person name="Teixeira M.M."/>
            <person name="Buck G.A."/>
        </authorList>
    </citation>
    <scope>NUCLEOTIDE SEQUENCE [LARGE SCALE GENOMIC DNA]</scope>
    <source>
        <strain evidence="14 15">AM80</strain>
    </source>
</reference>
<dbReference type="VEuPathDB" id="TriTrypDB:TRSC58_05140"/>
<name>A0A3R7MAM2_TRYRA</name>
<keyword evidence="5" id="KW-0436">Ligase</keyword>
<comment type="pathway">
    <text evidence="3">Protein modification; protein ubiquitination.</text>
</comment>
<dbReference type="Proteomes" id="UP000283634">
    <property type="component" value="Unassembled WGS sequence"/>
</dbReference>
<dbReference type="Gene3D" id="3.40.50.720">
    <property type="entry name" value="NAD(P)-binding Rossmann-like Domain"/>
    <property type="match status" value="1"/>
</dbReference>
<evidence type="ECO:0000256" key="11">
    <source>
        <dbReference type="PROSITE-ProRule" id="PRU10132"/>
    </source>
</evidence>
<dbReference type="InterPro" id="IPR042302">
    <property type="entry name" value="E1_FCCH_sf"/>
</dbReference>
<keyword evidence="7" id="KW-0833">Ubl conjugation pathway</keyword>
<dbReference type="InterPro" id="IPR033127">
    <property type="entry name" value="UBQ-activ_enz_E1_Cys_AS"/>
</dbReference>
<dbReference type="Gene3D" id="3.50.50.80">
    <property type="entry name" value="Ubiquitin-activating enzyme E1, inactive adenylation domain, subdomain 1"/>
    <property type="match status" value="1"/>
</dbReference>
<dbReference type="InterPro" id="IPR000011">
    <property type="entry name" value="UBQ/SUMO-activ_enz_E1-like"/>
</dbReference>
<keyword evidence="8" id="KW-0067">ATP-binding</keyword>
<dbReference type="InterPro" id="IPR042449">
    <property type="entry name" value="Ub-E1_IAD_1"/>
</dbReference>
<evidence type="ECO:0000256" key="7">
    <source>
        <dbReference type="ARBA" id="ARBA00022786"/>
    </source>
</evidence>
<evidence type="ECO:0000256" key="8">
    <source>
        <dbReference type="ARBA" id="ARBA00022840"/>
    </source>
</evidence>
<dbReference type="GO" id="GO:0019948">
    <property type="term" value="F:SUMO activating enzyme activity"/>
    <property type="evidence" value="ECO:0007669"/>
    <property type="project" value="TreeGrafter"/>
</dbReference>
<feature type="domain" description="THIF-type NAD/FAD binding fold" evidence="12">
    <location>
        <begin position="80"/>
        <end position="500"/>
    </location>
</feature>
<dbReference type="OMA" id="FVSPMQT"/>
<dbReference type="GO" id="GO:0031510">
    <property type="term" value="C:SUMO activating enzyme complex"/>
    <property type="evidence" value="ECO:0007669"/>
    <property type="project" value="TreeGrafter"/>
</dbReference>
<evidence type="ECO:0000256" key="9">
    <source>
        <dbReference type="ARBA" id="ARBA00023242"/>
    </source>
</evidence>
<dbReference type="OrthoDB" id="10252231at2759"/>
<feature type="domain" description="THIF-type NAD/FAD binding fold" evidence="12">
    <location>
        <begin position="535"/>
        <end position="1046"/>
    </location>
</feature>
<dbReference type="Gene3D" id="3.40.50.12550">
    <property type="entry name" value="Ubiquitin-activating enzyme E1, inactive adenylation domain, subdomain 2"/>
    <property type="match status" value="1"/>
</dbReference>
<dbReference type="UniPathway" id="UPA00143"/>
<keyword evidence="14" id="KW-0808">Transferase</keyword>
<evidence type="ECO:0000259" key="12">
    <source>
        <dbReference type="Pfam" id="PF00899"/>
    </source>
</evidence>
<feature type="domain" description="Ubiquitin-activating enzyme SCCH" evidence="13">
    <location>
        <begin position="722"/>
        <end position="1009"/>
    </location>
</feature>
<dbReference type="Pfam" id="PF10585">
    <property type="entry name" value="UBA_E1_SCCH"/>
    <property type="match status" value="1"/>
</dbReference>
<dbReference type="PRINTS" id="PR01849">
    <property type="entry name" value="UBIQUITINACT"/>
</dbReference>
<dbReference type="PANTHER" id="PTHR10953">
    <property type="entry name" value="UBIQUITIN-ACTIVATING ENZYME E1"/>
    <property type="match status" value="1"/>
</dbReference>
<comment type="caution">
    <text evidence="14">The sequence shown here is derived from an EMBL/GenBank/DDBJ whole genome shotgun (WGS) entry which is preliminary data.</text>
</comment>
<dbReference type="PROSITE" id="PS00865">
    <property type="entry name" value="UBIQUITIN_ACTIVAT_2"/>
    <property type="match status" value="1"/>
</dbReference>
<gene>
    <name evidence="14" type="ORF">TraAM80_00599</name>
</gene>
<dbReference type="PANTHER" id="PTHR10953:SF162">
    <property type="entry name" value="SUMO-ACTIVATING ENZYME SUBUNIT 1"/>
    <property type="match status" value="1"/>
</dbReference>
<dbReference type="InterPro" id="IPR000594">
    <property type="entry name" value="ThiF_NAD_FAD-bd"/>
</dbReference>
<comment type="similarity">
    <text evidence="4">Belongs to the ubiquitin-activating E1 family.</text>
</comment>
<evidence type="ECO:0000313" key="15">
    <source>
        <dbReference type="Proteomes" id="UP000283634"/>
    </source>
</evidence>
<evidence type="ECO:0000256" key="5">
    <source>
        <dbReference type="ARBA" id="ARBA00022598"/>
    </source>
</evidence>
<dbReference type="Gene3D" id="2.40.30.180">
    <property type="entry name" value="Ubiquitin-activating enzyme E1, FCCH domain"/>
    <property type="match status" value="1"/>
</dbReference>
<evidence type="ECO:0000259" key="13">
    <source>
        <dbReference type="Pfam" id="PF10585"/>
    </source>
</evidence>
<evidence type="ECO:0000256" key="3">
    <source>
        <dbReference type="ARBA" id="ARBA00004906"/>
    </source>
</evidence>
<protein>
    <recommendedName>
        <fullName evidence="10">Ubiquitin-like 1-activating enzyme E1A</fullName>
    </recommendedName>
</protein>
<dbReference type="Pfam" id="PF00899">
    <property type="entry name" value="ThiF"/>
    <property type="match status" value="2"/>
</dbReference>